<dbReference type="InterPro" id="IPR005482">
    <property type="entry name" value="Biotin_COase_C"/>
</dbReference>
<dbReference type="PROSITE" id="PS50989">
    <property type="entry name" value="COA_CT_CTER"/>
    <property type="match status" value="1"/>
</dbReference>
<dbReference type="Pfam" id="PF02786">
    <property type="entry name" value="CPSase_L_D2"/>
    <property type="match status" value="1"/>
</dbReference>
<dbReference type="EMBL" id="SHAG01000014">
    <property type="protein sequence ID" value="RZO76289.1"/>
    <property type="molecule type" value="Genomic_DNA"/>
</dbReference>
<comment type="caution">
    <text evidence="17">The sequence shown here is derived from an EMBL/GenBank/DDBJ whole genome shotgun (WGS) entry which is preliminary data.</text>
</comment>
<evidence type="ECO:0000256" key="7">
    <source>
        <dbReference type="ARBA" id="ARBA00022840"/>
    </source>
</evidence>
<dbReference type="CDD" id="cd06850">
    <property type="entry name" value="biotinyl_domain"/>
    <property type="match status" value="1"/>
</dbReference>
<dbReference type="Pfam" id="PF00289">
    <property type="entry name" value="Biotin_carb_N"/>
    <property type="match status" value="1"/>
</dbReference>
<name>A0A520S1F1_9GAMM</name>
<comment type="catalytic activity">
    <reaction evidence="12">
        <text>N(6)-carboxybiotinyl-L-lysyl-[protein] + acetyl-CoA = N(6)-biotinyl-L-lysyl-[protein] + malonyl-CoA</text>
        <dbReference type="Rhea" id="RHEA:54728"/>
        <dbReference type="Rhea" id="RHEA-COMP:10505"/>
        <dbReference type="Rhea" id="RHEA-COMP:10506"/>
        <dbReference type="ChEBI" id="CHEBI:57288"/>
        <dbReference type="ChEBI" id="CHEBI:57384"/>
        <dbReference type="ChEBI" id="CHEBI:83144"/>
        <dbReference type="ChEBI" id="CHEBI:83145"/>
        <dbReference type="EC" id="2.1.3.15"/>
    </reaction>
</comment>
<accession>A0A520S1F1</accession>
<dbReference type="InterPro" id="IPR051602">
    <property type="entry name" value="ACC_Biotin_Carboxylase"/>
</dbReference>
<dbReference type="PRINTS" id="PR01071">
    <property type="entry name" value="ACOABIOTINCC"/>
</dbReference>
<dbReference type="FunFam" id="3.30.1490.20:FF:000003">
    <property type="entry name" value="acetyl-CoA carboxylase isoform X1"/>
    <property type="match status" value="1"/>
</dbReference>
<dbReference type="InterPro" id="IPR005481">
    <property type="entry name" value="BC-like_N"/>
</dbReference>
<dbReference type="Gene3D" id="3.90.226.10">
    <property type="entry name" value="2-enoyl-CoA Hydratase, Chain A, domain 1"/>
    <property type="match status" value="2"/>
</dbReference>
<evidence type="ECO:0000256" key="12">
    <source>
        <dbReference type="ARBA" id="ARBA00049152"/>
    </source>
</evidence>
<evidence type="ECO:0000313" key="17">
    <source>
        <dbReference type="EMBL" id="RZO76289.1"/>
    </source>
</evidence>
<dbReference type="Proteomes" id="UP000316199">
    <property type="component" value="Unassembled WGS sequence"/>
</dbReference>
<evidence type="ECO:0000259" key="16">
    <source>
        <dbReference type="PROSITE" id="PS50989"/>
    </source>
</evidence>
<dbReference type="GO" id="GO:0006633">
    <property type="term" value="P:fatty acid biosynthetic process"/>
    <property type="evidence" value="ECO:0007669"/>
    <property type="project" value="UniProtKB-KW"/>
</dbReference>
<keyword evidence="6" id="KW-0276">Fatty acid metabolism</keyword>
<evidence type="ECO:0000256" key="8">
    <source>
        <dbReference type="ARBA" id="ARBA00023098"/>
    </source>
</evidence>
<keyword evidence="4" id="KW-0436">Ligase</keyword>
<keyword evidence="8" id="KW-0443">Lipid metabolism</keyword>
<evidence type="ECO:0000313" key="18">
    <source>
        <dbReference type="Proteomes" id="UP000316199"/>
    </source>
</evidence>
<dbReference type="InterPro" id="IPR005479">
    <property type="entry name" value="CPAse_ATP-bd"/>
</dbReference>
<dbReference type="PANTHER" id="PTHR48095:SF2">
    <property type="entry name" value="BIOTIN CARBOXYLASE, CHLOROPLASTIC"/>
    <property type="match status" value="1"/>
</dbReference>
<dbReference type="InterPro" id="IPR029045">
    <property type="entry name" value="ClpP/crotonase-like_dom_sf"/>
</dbReference>
<keyword evidence="9" id="KW-0275">Fatty acid biosynthesis</keyword>
<evidence type="ECO:0000259" key="14">
    <source>
        <dbReference type="PROSITE" id="PS50975"/>
    </source>
</evidence>
<dbReference type="InterPro" id="IPR011763">
    <property type="entry name" value="COA_CT_C"/>
</dbReference>
<dbReference type="Gene3D" id="3.30.1490.20">
    <property type="entry name" value="ATP-grasp fold, A domain"/>
    <property type="match status" value="1"/>
</dbReference>
<dbReference type="GO" id="GO:0009317">
    <property type="term" value="C:acetyl-CoA carboxylase complex"/>
    <property type="evidence" value="ECO:0007669"/>
    <property type="project" value="InterPro"/>
</dbReference>
<dbReference type="InterPro" id="IPR011764">
    <property type="entry name" value="Biotin_carboxylation_dom"/>
</dbReference>
<dbReference type="Pfam" id="PF03255">
    <property type="entry name" value="ACCA"/>
    <property type="match status" value="1"/>
</dbReference>
<evidence type="ECO:0000256" key="6">
    <source>
        <dbReference type="ARBA" id="ARBA00022832"/>
    </source>
</evidence>
<dbReference type="Gene3D" id="2.40.50.100">
    <property type="match status" value="1"/>
</dbReference>
<dbReference type="InterPro" id="IPR011054">
    <property type="entry name" value="Rudment_hybrid_motif"/>
</dbReference>
<comment type="catalytic activity">
    <reaction evidence="11">
        <text>N(6)-biotinyl-L-lysyl-[protein] + hydrogencarbonate + ATP = N(6)-carboxybiotinyl-L-lysyl-[protein] + ADP + phosphate + H(+)</text>
        <dbReference type="Rhea" id="RHEA:13501"/>
        <dbReference type="Rhea" id="RHEA-COMP:10505"/>
        <dbReference type="Rhea" id="RHEA-COMP:10506"/>
        <dbReference type="ChEBI" id="CHEBI:15378"/>
        <dbReference type="ChEBI" id="CHEBI:17544"/>
        <dbReference type="ChEBI" id="CHEBI:30616"/>
        <dbReference type="ChEBI" id="CHEBI:43474"/>
        <dbReference type="ChEBI" id="CHEBI:83144"/>
        <dbReference type="ChEBI" id="CHEBI:83145"/>
        <dbReference type="ChEBI" id="CHEBI:456216"/>
        <dbReference type="EC" id="6.3.4.14"/>
    </reaction>
</comment>
<evidence type="ECO:0000259" key="15">
    <source>
        <dbReference type="PROSITE" id="PS50979"/>
    </source>
</evidence>
<dbReference type="InterPro" id="IPR000089">
    <property type="entry name" value="Biotin_lipoyl"/>
</dbReference>
<evidence type="ECO:0000256" key="9">
    <source>
        <dbReference type="ARBA" id="ARBA00023160"/>
    </source>
</evidence>
<dbReference type="PROSITE" id="PS50975">
    <property type="entry name" value="ATP_GRASP"/>
    <property type="match status" value="1"/>
</dbReference>
<dbReference type="GO" id="GO:0005524">
    <property type="term" value="F:ATP binding"/>
    <property type="evidence" value="ECO:0007669"/>
    <property type="project" value="UniProtKB-UniRule"/>
</dbReference>
<dbReference type="GO" id="GO:0046872">
    <property type="term" value="F:metal ion binding"/>
    <property type="evidence" value="ECO:0007669"/>
    <property type="project" value="InterPro"/>
</dbReference>
<feature type="domain" description="ATP-grasp" evidence="14">
    <location>
        <begin position="1174"/>
        <end position="1370"/>
    </location>
</feature>
<sequence length="1628" mass="181009">MEEQVESVDQLYINAERLAEDFSLFPRKETSSVIQGLLTDRQIELRLDRLRNMDVDAYIAATVAPCEETSRDSARDIIGALDVPIINETIDGPFYSAECAFDFNGIRRSIGFIAQERSYASGVWGPEHHKAAADAASNFAVRSIPIVTLMDTPGADGNEYANANNQAHSISRLIAELCNVDVPTLGIIIGQGYSGGAIPLAASNLLLSLRTGVFNTIHPKGLANLVTRYNLSWQECAKFVGVSPFELYKQGNIDGIVDFDPGENDKIQNLRNVIVSGITFIEDGAKSFVANYPEVLDHYRRNINRYLHLSESLAAVHASSTLKLRTSPTEYPNVFGVTVRFLRYLGLRNRIKSTTTTLYGRLADSDIPEGELAQRLYRERRSAFLSWFQDPDKILYEDLLNKSWKSYVEKKSALGDERGRIAQIFFGEPKENYANAKGDLCLLGGLHLYNRWKSSAPDNLSALIEHLKDPETNAYLLSTDDLNDVKHLLAKMSESNADFIMHLKSLFTFEGKKLFDLDYIESKNDAQLNSQLVSELNLIVEAHSLFNESLLKNVELSDYTKSLVARKDQNLLKLNRRLLEDTLWTFLERKQDKIRDGDDQELTILDVILDEDVREDFIFQSRNLIVFSIVYNNIIHDLVSIAKHAHEARIVPDSFVAKLLDESVAEAKLSEVFNGFTTTQIEKDFDIWMAQFAGHSRSSNFLKAVEEWMRVVHKDKSDTLFVIISFFFEKLLPEYYVSRRTDKTYEGKVEPVRIGRRKDFWNRLTIAYRDLLFHEVLTKEKRSKRTNKEALIQKYVSNFSELNATLMSANPVNFPTFRPTIEAALNKGLQPCGLITGIGDFETEKGCYKAGIVISNIEFQVGCIDSSDCARFCKLLVECAIKQIPVICFVSSGGMQTKEGAAALFTMAAVNDRITRFVRDNDLPIIMFGFGDCTGGAQASFVTHPLVQTYYFTGTSMPFAGQAVVESNLPFTCLLSNYLSVKNGAMKGLVKHPFANELDDELRDVDPGIPLPKETVEDVVDRIMSGVLTAAQPIIVKPETLESELIRPVRKTLIHARGCTAVKLVRKAKEHDLSVVLVQSDPDMDSVAADMIRTEPAHTLVCIGGNTSDESYLNALSVLSIGEAQEVDSLHPGIGFLSEDPNFARIVRQRGINFVGPKVNSMETMGNKSNAINTTMSIHVPVVPGSHGIVDTAERAAEISENIGFPVLLKAVHGGGGKGIQIVERPEQVHGLFHQVTTEAKNAFGNGDIYIEKFVTSLRHIEVQILRDTHGNTKVLGLRDCSVQRNNQKLMEESGSTMLPAKLKKSVFGYAEQIANTVDYHGAGTVEFIYDVPNDAIYFMEMNTRLQVEHPVTEVVTAVDIVGMQFAIASGESISALKAKEKGYGLEVRINAEKAVQDADGNVSFVPTPGEITECVLPEVSGIDLISTVAKGKVVSPFYDSLIIQIICHGESRGDAISKMYAYLDSVTIHGICTNISLIKRILKDKTFIEGKYDTKYLPEFLNRIDASALIQEIEKDSGSDSSALDPEMIRIEGSDEIKVLAPSTGVFYLTPSPSEQEYIHLGDVISTGDVLCQLEAMKMFSPVSLNSFSTDSGELYQSDKKYRVIRINLNSGQQVNEGDLLFVIKPV</sequence>
<gene>
    <name evidence="17" type="ORF">EVA68_04745</name>
</gene>
<dbReference type="Pfam" id="PF02785">
    <property type="entry name" value="Biotin_carb_C"/>
    <property type="match status" value="1"/>
</dbReference>
<protein>
    <submittedName>
        <fullName evidence="17">ATP-grasp domain-containing protein</fullName>
    </submittedName>
</protein>
<dbReference type="PROSITE" id="PS00867">
    <property type="entry name" value="CPSASE_2"/>
    <property type="match status" value="1"/>
</dbReference>
<dbReference type="SUPFAM" id="SSF51230">
    <property type="entry name" value="Single hybrid motif"/>
    <property type="match status" value="1"/>
</dbReference>
<reference evidence="17 18" key="1">
    <citation type="submission" date="2019-02" db="EMBL/GenBank/DDBJ databases">
        <title>Prokaryotic population dynamics and viral predation in marine succession experiment using metagenomics: the confinement effect.</title>
        <authorList>
            <person name="Haro-Moreno J.M."/>
            <person name="Rodriguez-Valera F."/>
            <person name="Lopez-Perez M."/>
        </authorList>
    </citation>
    <scope>NUCLEOTIDE SEQUENCE [LARGE SCALE GENOMIC DNA]</scope>
    <source>
        <strain evidence="17">MED-G157</strain>
    </source>
</reference>
<keyword evidence="10" id="KW-0092">Biotin</keyword>
<keyword evidence="7 13" id="KW-0067">ATP-binding</keyword>
<dbReference type="SMART" id="SM00878">
    <property type="entry name" value="Biotin_carb_C"/>
    <property type="match status" value="1"/>
</dbReference>
<feature type="domain" description="Biotin carboxylation" evidence="15">
    <location>
        <begin position="1048"/>
        <end position="1503"/>
    </location>
</feature>
<dbReference type="SUPFAM" id="SSF51246">
    <property type="entry name" value="Rudiment single hybrid motif"/>
    <property type="match status" value="1"/>
</dbReference>
<organism evidence="17 18">
    <name type="scientific">OM182 bacterium</name>
    <dbReference type="NCBI Taxonomy" id="2510334"/>
    <lineage>
        <taxon>Bacteria</taxon>
        <taxon>Pseudomonadati</taxon>
        <taxon>Pseudomonadota</taxon>
        <taxon>Gammaproteobacteria</taxon>
        <taxon>OMG group</taxon>
        <taxon>OM182 clade</taxon>
    </lineage>
</organism>
<dbReference type="PANTHER" id="PTHR48095">
    <property type="entry name" value="PYRUVATE CARBOXYLASE SUBUNIT A"/>
    <property type="match status" value="1"/>
</dbReference>
<keyword evidence="5 13" id="KW-0547">Nucleotide-binding</keyword>
<keyword evidence="3" id="KW-0444">Lipid biosynthesis</keyword>
<evidence type="ECO:0000256" key="3">
    <source>
        <dbReference type="ARBA" id="ARBA00022516"/>
    </source>
</evidence>
<dbReference type="Gene3D" id="3.40.50.20">
    <property type="match status" value="1"/>
</dbReference>
<dbReference type="InterPro" id="IPR001095">
    <property type="entry name" value="Acetyl_CoA_COase_a_su"/>
</dbReference>
<evidence type="ECO:0000256" key="5">
    <source>
        <dbReference type="ARBA" id="ARBA00022741"/>
    </source>
</evidence>
<dbReference type="GO" id="GO:0003989">
    <property type="term" value="F:acetyl-CoA carboxylase activity"/>
    <property type="evidence" value="ECO:0007669"/>
    <property type="project" value="InterPro"/>
</dbReference>
<dbReference type="InterPro" id="IPR011053">
    <property type="entry name" value="Single_hybrid_motif"/>
</dbReference>
<dbReference type="InterPro" id="IPR013815">
    <property type="entry name" value="ATP_grasp_subdomain_1"/>
</dbReference>
<dbReference type="GO" id="GO:0004075">
    <property type="term" value="F:biotin carboxylase activity"/>
    <property type="evidence" value="ECO:0007669"/>
    <property type="project" value="UniProtKB-EC"/>
</dbReference>
<proteinExistence type="predicted"/>
<evidence type="ECO:0000256" key="13">
    <source>
        <dbReference type="PROSITE-ProRule" id="PRU00409"/>
    </source>
</evidence>
<evidence type="ECO:0000256" key="10">
    <source>
        <dbReference type="ARBA" id="ARBA00023267"/>
    </source>
</evidence>
<dbReference type="Gene3D" id="3.30.470.20">
    <property type="entry name" value="ATP-grasp fold, B domain"/>
    <property type="match status" value="1"/>
</dbReference>
<dbReference type="InterPro" id="IPR011761">
    <property type="entry name" value="ATP-grasp"/>
</dbReference>
<comment type="cofactor">
    <cofactor evidence="1">
        <name>biotin</name>
        <dbReference type="ChEBI" id="CHEBI:57586"/>
    </cofactor>
</comment>
<evidence type="ECO:0000256" key="1">
    <source>
        <dbReference type="ARBA" id="ARBA00001953"/>
    </source>
</evidence>
<dbReference type="InterPro" id="IPR016185">
    <property type="entry name" value="PreATP-grasp_dom_sf"/>
</dbReference>
<dbReference type="SUPFAM" id="SSF52440">
    <property type="entry name" value="PreATP-grasp domain"/>
    <property type="match status" value="1"/>
</dbReference>
<dbReference type="InterPro" id="IPR001249">
    <property type="entry name" value="AcCoA_biotinCC"/>
</dbReference>
<feature type="domain" description="CoA carboxyltransferase C-terminal" evidence="16">
    <location>
        <begin position="42"/>
        <end position="280"/>
    </location>
</feature>
<dbReference type="Pfam" id="PF00364">
    <property type="entry name" value="Biotin_lipoyl"/>
    <property type="match status" value="1"/>
</dbReference>
<dbReference type="SUPFAM" id="SSF56059">
    <property type="entry name" value="Glutathione synthetase ATP-binding domain-like"/>
    <property type="match status" value="1"/>
</dbReference>
<evidence type="ECO:0000256" key="2">
    <source>
        <dbReference type="ARBA" id="ARBA00003761"/>
    </source>
</evidence>
<dbReference type="SUPFAM" id="SSF52096">
    <property type="entry name" value="ClpP/crotonase"/>
    <property type="match status" value="2"/>
</dbReference>
<dbReference type="GO" id="GO:0016743">
    <property type="term" value="F:carboxyl- or carbamoyltransferase activity"/>
    <property type="evidence" value="ECO:0007669"/>
    <property type="project" value="InterPro"/>
</dbReference>
<evidence type="ECO:0000256" key="4">
    <source>
        <dbReference type="ARBA" id="ARBA00022598"/>
    </source>
</evidence>
<comment type="function">
    <text evidence="2">This protein is a component of the acetyl coenzyme A carboxylase complex; first, biotin carboxylase catalyzes the carboxylation of the carrier protein and then the transcarboxylase transfers the carboxyl group to form malonyl-CoA.</text>
</comment>
<evidence type="ECO:0000256" key="11">
    <source>
        <dbReference type="ARBA" id="ARBA00048600"/>
    </source>
</evidence>
<dbReference type="PROSITE" id="PS50979">
    <property type="entry name" value="BC"/>
    <property type="match status" value="1"/>
</dbReference>